<dbReference type="GeneID" id="42456309"/>
<organism evidence="6 8">
    <name type="scientific">Holdemania massiliensis</name>
    <dbReference type="NCBI Taxonomy" id="1468449"/>
    <lineage>
        <taxon>Bacteria</taxon>
        <taxon>Bacillati</taxon>
        <taxon>Bacillota</taxon>
        <taxon>Erysipelotrichia</taxon>
        <taxon>Erysipelotrichales</taxon>
        <taxon>Erysipelotrichaceae</taxon>
        <taxon>Holdemania</taxon>
    </lineage>
</organism>
<keyword evidence="4 6" id="KW-0067">ATP-binding</keyword>
<dbReference type="PROSITE" id="PS50893">
    <property type="entry name" value="ABC_TRANSPORTER_2"/>
    <property type="match status" value="1"/>
</dbReference>
<dbReference type="SMART" id="SM00382">
    <property type="entry name" value="AAA"/>
    <property type="match status" value="1"/>
</dbReference>
<dbReference type="GO" id="GO:0016887">
    <property type="term" value="F:ATP hydrolysis activity"/>
    <property type="evidence" value="ECO:0007669"/>
    <property type="project" value="InterPro"/>
</dbReference>
<dbReference type="EMBL" id="WKPJ01000007">
    <property type="protein sequence ID" value="MSA88987.1"/>
    <property type="molecule type" value="Genomic_DNA"/>
</dbReference>
<evidence type="ECO:0000256" key="3">
    <source>
        <dbReference type="ARBA" id="ARBA00022741"/>
    </source>
</evidence>
<keyword evidence="9" id="KW-1185">Reference proteome</keyword>
<dbReference type="Proteomes" id="UP000433575">
    <property type="component" value="Unassembled WGS sequence"/>
</dbReference>
<dbReference type="SUPFAM" id="SSF52540">
    <property type="entry name" value="P-loop containing nucleoside triphosphate hydrolases"/>
    <property type="match status" value="1"/>
</dbReference>
<protein>
    <submittedName>
        <fullName evidence="6">ATP-binding cassette domain-containing protein</fullName>
    </submittedName>
</protein>
<dbReference type="InterPro" id="IPR003593">
    <property type="entry name" value="AAA+_ATPase"/>
</dbReference>
<gene>
    <name evidence="7" type="ORF">GKD88_06375</name>
    <name evidence="6" type="ORF">GKE08_06580</name>
</gene>
<evidence type="ECO:0000259" key="5">
    <source>
        <dbReference type="PROSITE" id="PS50893"/>
    </source>
</evidence>
<name>A0A6N7S531_9FIRM</name>
<dbReference type="Pfam" id="PF00005">
    <property type="entry name" value="ABC_tran"/>
    <property type="match status" value="1"/>
</dbReference>
<sequence length="304" mass="33865">MEMMLTVRDLTKRYGSFKALDHFSMNVEKGAIYGFVGRNGAGKTTLIRTICGLQQPSYGEYTLMGYKHSDPQIVKSRRRMGAMIETPSLYGQLSAQENLKVQMRTLGLQDTREIDELLKEVGLSHTGRKKVKDFSLGMRQRLGIALALAGSPDFLVLDEPVNGLDPQGMIEVRELILKLNRQNQVTILISSHNLDELARLATVYGFIDHGQRVKEISAEELENACRKCVELTVEGNEILIETLEAYGADYRIKAGGTVEIYGETALSELILKLAQKGCTVTSMKEHDESLESYYLSLIGGEDHA</sequence>
<keyword evidence="2" id="KW-0813">Transport</keyword>
<evidence type="ECO:0000313" key="9">
    <source>
        <dbReference type="Proteomes" id="UP000480929"/>
    </source>
</evidence>
<dbReference type="InterPro" id="IPR027417">
    <property type="entry name" value="P-loop_NTPase"/>
</dbReference>
<proteinExistence type="inferred from homology"/>
<dbReference type="AlphaFoldDB" id="A0A6N7S531"/>
<comment type="caution">
    <text evidence="6">The sequence shown here is derived from an EMBL/GenBank/DDBJ whole genome shotgun (WGS) entry which is preliminary data.</text>
</comment>
<dbReference type="InterPro" id="IPR017871">
    <property type="entry name" value="ABC_transporter-like_CS"/>
</dbReference>
<dbReference type="Gene3D" id="3.40.50.300">
    <property type="entry name" value="P-loop containing nucleotide triphosphate hydrolases"/>
    <property type="match status" value="1"/>
</dbReference>
<dbReference type="PANTHER" id="PTHR43335">
    <property type="entry name" value="ABC TRANSPORTER, ATP-BINDING PROTEIN"/>
    <property type="match status" value="1"/>
</dbReference>
<feature type="domain" description="ABC transporter" evidence="5">
    <location>
        <begin position="5"/>
        <end position="234"/>
    </location>
</feature>
<evidence type="ECO:0000256" key="1">
    <source>
        <dbReference type="ARBA" id="ARBA00005417"/>
    </source>
</evidence>
<accession>A0A6N7S531</accession>
<dbReference type="OrthoDB" id="9804819at2"/>
<dbReference type="EMBL" id="WKPI01000008">
    <property type="protein sequence ID" value="MSC32741.1"/>
    <property type="molecule type" value="Genomic_DNA"/>
</dbReference>
<dbReference type="PANTHER" id="PTHR43335:SF8">
    <property type="entry name" value="ABC TRANSPORTER, ATP-BINDING PROTEIN"/>
    <property type="match status" value="1"/>
</dbReference>
<evidence type="ECO:0000313" key="6">
    <source>
        <dbReference type="EMBL" id="MSA88987.1"/>
    </source>
</evidence>
<dbReference type="GO" id="GO:0005524">
    <property type="term" value="F:ATP binding"/>
    <property type="evidence" value="ECO:0007669"/>
    <property type="project" value="UniProtKB-KW"/>
</dbReference>
<dbReference type="InterPro" id="IPR003439">
    <property type="entry name" value="ABC_transporter-like_ATP-bd"/>
</dbReference>
<evidence type="ECO:0000313" key="7">
    <source>
        <dbReference type="EMBL" id="MSC32741.1"/>
    </source>
</evidence>
<comment type="similarity">
    <text evidence="1">Belongs to the ABC transporter superfamily.</text>
</comment>
<evidence type="ECO:0000256" key="2">
    <source>
        <dbReference type="ARBA" id="ARBA00022448"/>
    </source>
</evidence>
<keyword evidence="3" id="KW-0547">Nucleotide-binding</keyword>
<dbReference type="PROSITE" id="PS00211">
    <property type="entry name" value="ABC_TRANSPORTER_1"/>
    <property type="match status" value="1"/>
</dbReference>
<dbReference type="Proteomes" id="UP000480929">
    <property type="component" value="Unassembled WGS sequence"/>
</dbReference>
<dbReference type="RefSeq" id="WP_020224449.1">
    <property type="nucleotide sequence ID" value="NZ_CABKSC010000001.1"/>
</dbReference>
<evidence type="ECO:0000313" key="8">
    <source>
        <dbReference type="Proteomes" id="UP000433575"/>
    </source>
</evidence>
<evidence type="ECO:0000256" key="4">
    <source>
        <dbReference type="ARBA" id="ARBA00022840"/>
    </source>
</evidence>
<reference evidence="8 9" key="1">
    <citation type="journal article" date="2019" name="Nat. Med.">
        <title>A library of human gut bacterial isolates paired with longitudinal multiomics data enables mechanistic microbiome research.</title>
        <authorList>
            <person name="Poyet M."/>
            <person name="Groussin M."/>
            <person name="Gibbons S.M."/>
            <person name="Avila-Pacheco J."/>
            <person name="Jiang X."/>
            <person name="Kearney S.M."/>
            <person name="Perrotta A.R."/>
            <person name="Berdy B."/>
            <person name="Zhao S."/>
            <person name="Lieberman T.D."/>
            <person name="Swanson P.K."/>
            <person name="Smith M."/>
            <person name="Roesemann S."/>
            <person name="Alexander J.E."/>
            <person name="Rich S.A."/>
            <person name="Livny J."/>
            <person name="Vlamakis H."/>
            <person name="Clish C."/>
            <person name="Bullock K."/>
            <person name="Deik A."/>
            <person name="Scott J."/>
            <person name="Pierce K.A."/>
            <person name="Xavier R.J."/>
            <person name="Alm E.J."/>
        </authorList>
    </citation>
    <scope>NUCLEOTIDE SEQUENCE [LARGE SCALE GENOMIC DNA]</scope>
    <source>
        <strain evidence="6 8">BIOML-A4</strain>
        <strain evidence="7 9">BIOML-A5</strain>
    </source>
</reference>